<proteinExistence type="predicted"/>
<dbReference type="EMBL" id="JBIRYO010000007">
    <property type="protein sequence ID" value="MFI2474265.1"/>
    <property type="molecule type" value="Genomic_DNA"/>
</dbReference>
<name>A0ABW7WZI6_9NOCA</name>
<dbReference type="CDD" id="cd07377">
    <property type="entry name" value="WHTH_GntR"/>
    <property type="match status" value="1"/>
</dbReference>
<dbReference type="SUPFAM" id="SSF48008">
    <property type="entry name" value="GntR ligand-binding domain-like"/>
    <property type="match status" value="1"/>
</dbReference>
<dbReference type="SUPFAM" id="SSF46785">
    <property type="entry name" value="Winged helix' DNA-binding domain"/>
    <property type="match status" value="1"/>
</dbReference>
<keyword evidence="6" id="KW-1185">Reference proteome</keyword>
<accession>A0ABW7WZI6</accession>
<evidence type="ECO:0000256" key="3">
    <source>
        <dbReference type="ARBA" id="ARBA00023163"/>
    </source>
</evidence>
<evidence type="ECO:0000256" key="1">
    <source>
        <dbReference type="ARBA" id="ARBA00023015"/>
    </source>
</evidence>
<dbReference type="Pfam" id="PF00392">
    <property type="entry name" value="GntR"/>
    <property type="match status" value="1"/>
</dbReference>
<dbReference type="RefSeq" id="WP_357405308.1">
    <property type="nucleotide sequence ID" value="NZ_JBEYCD010000006.1"/>
</dbReference>
<dbReference type="Gene3D" id="1.20.120.530">
    <property type="entry name" value="GntR ligand-binding domain-like"/>
    <property type="match status" value="1"/>
</dbReference>
<dbReference type="InterPro" id="IPR008920">
    <property type="entry name" value="TF_FadR/GntR_C"/>
</dbReference>
<gene>
    <name evidence="5" type="ORF">ACH49W_12885</name>
</gene>
<sequence length="246" mass="26796">MELVPIRRQNVSDGVFRQLLTQILEGRLEQLPSERDLAATLQVNRHAVREALKRLEQIGVVRIAHGGATEVPDLRETAGLDILAYLAGGPVERFGPSLVRSVFEFRHAIGSDAARLAARRADTSMIDRLRVAAGEYRAPLPRAEQVLVDRAFWSLLIDASDNIAYRFAFNTLIKAFDQLPELLPTLLAPEIDDPSGHEVLVQAIADSDSDSAAREAGRLLALGSSAAEKLLAALPVTPQTLPAERA</sequence>
<dbReference type="InterPro" id="IPR036390">
    <property type="entry name" value="WH_DNA-bd_sf"/>
</dbReference>
<dbReference type="Proteomes" id="UP001611415">
    <property type="component" value="Unassembled WGS sequence"/>
</dbReference>
<evidence type="ECO:0000313" key="5">
    <source>
        <dbReference type="EMBL" id="MFI2474265.1"/>
    </source>
</evidence>
<keyword evidence="1" id="KW-0805">Transcription regulation</keyword>
<dbReference type="InterPro" id="IPR011711">
    <property type="entry name" value="GntR_C"/>
</dbReference>
<keyword evidence="3" id="KW-0804">Transcription</keyword>
<organism evidence="5 6">
    <name type="scientific">Nocardia xishanensis</name>
    <dbReference type="NCBI Taxonomy" id="238964"/>
    <lineage>
        <taxon>Bacteria</taxon>
        <taxon>Bacillati</taxon>
        <taxon>Actinomycetota</taxon>
        <taxon>Actinomycetes</taxon>
        <taxon>Mycobacteriales</taxon>
        <taxon>Nocardiaceae</taxon>
        <taxon>Nocardia</taxon>
    </lineage>
</organism>
<keyword evidence="2" id="KW-0238">DNA-binding</keyword>
<dbReference type="Pfam" id="PF07729">
    <property type="entry name" value="FCD"/>
    <property type="match status" value="1"/>
</dbReference>
<feature type="domain" description="HTH gntR-type" evidence="4">
    <location>
        <begin position="5"/>
        <end position="74"/>
    </location>
</feature>
<dbReference type="InterPro" id="IPR000524">
    <property type="entry name" value="Tscrpt_reg_HTH_GntR"/>
</dbReference>
<reference evidence="5 6" key="1">
    <citation type="submission" date="2024-10" db="EMBL/GenBank/DDBJ databases">
        <title>The Natural Products Discovery Center: Release of the First 8490 Sequenced Strains for Exploring Actinobacteria Biosynthetic Diversity.</title>
        <authorList>
            <person name="Kalkreuter E."/>
            <person name="Kautsar S.A."/>
            <person name="Yang D."/>
            <person name="Bader C.D."/>
            <person name="Teijaro C.N."/>
            <person name="Fluegel L."/>
            <person name="Davis C.M."/>
            <person name="Simpson J.R."/>
            <person name="Lauterbach L."/>
            <person name="Steele A.D."/>
            <person name="Gui C."/>
            <person name="Meng S."/>
            <person name="Li G."/>
            <person name="Viehrig K."/>
            <person name="Ye F."/>
            <person name="Su P."/>
            <person name="Kiefer A.F."/>
            <person name="Nichols A."/>
            <person name="Cepeda A.J."/>
            <person name="Yan W."/>
            <person name="Fan B."/>
            <person name="Jiang Y."/>
            <person name="Adhikari A."/>
            <person name="Zheng C.-J."/>
            <person name="Schuster L."/>
            <person name="Cowan T.M."/>
            <person name="Smanski M.J."/>
            <person name="Chevrette M.G."/>
            <person name="De Carvalho L.P.S."/>
            <person name="Shen B."/>
        </authorList>
    </citation>
    <scope>NUCLEOTIDE SEQUENCE [LARGE SCALE GENOMIC DNA]</scope>
    <source>
        <strain evidence="5 6">NPDC019275</strain>
    </source>
</reference>
<comment type="caution">
    <text evidence="5">The sequence shown here is derived from an EMBL/GenBank/DDBJ whole genome shotgun (WGS) entry which is preliminary data.</text>
</comment>
<dbReference type="SMART" id="SM00895">
    <property type="entry name" value="FCD"/>
    <property type="match status" value="1"/>
</dbReference>
<dbReference type="PANTHER" id="PTHR43537:SF24">
    <property type="entry name" value="GLUCONATE OPERON TRANSCRIPTIONAL REPRESSOR"/>
    <property type="match status" value="1"/>
</dbReference>
<evidence type="ECO:0000256" key="2">
    <source>
        <dbReference type="ARBA" id="ARBA00023125"/>
    </source>
</evidence>
<dbReference type="PROSITE" id="PS50949">
    <property type="entry name" value="HTH_GNTR"/>
    <property type="match status" value="1"/>
</dbReference>
<dbReference type="InterPro" id="IPR036388">
    <property type="entry name" value="WH-like_DNA-bd_sf"/>
</dbReference>
<dbReference type="Gene3D" id="1.10.10.10">
    <property type="entry name" value="Winged helix-like DNA-binding domain superfamily/Winged helix DNA-binding domain"/>
    <property type="match status" value="1"/>
</dbReference>
<dbReference type="SMART" id="SM00345">
    <property type="entry name" value="HTH_GNTR"/>
    <property type="match status" value="1"/>
</dbReference>
<dbReference type="PANTHER" id="PTHR43537">
    <property type="entry name" value="TRANSCRIPTIONAL REGULATOR, GNTR FAMILY"/>
    <property type="match status" value="1"/>
</dbReference>
<evidence type="ECO:0000259" key="4">
    <source>
        <dbReference type="PROSITE" id="PS50949"/>
    </source>
</evidence>
<protein>
    <submittedName>
        <fullName evidence="5">FadR/GntR family transcriptional regulator</fullName>
    </submittedName>
</protein>
<dbReference type="PRINTS" id="PR00035">
    <property type="entry name" value="HTHGNTR"/>
</dbReference>
<evidence type="ECO:0000313" key="6">
    <source>
        <dbReference type="Proteomes" id="UP001611415"/>
    </source>
</evidence>